<dbReference type="Gene3D" id="6.10.250.2750">
    <property type="match status" value="1"/>
</dbReference>
<dbReference type="EMBL" id="BIFH01000023">
    <property type="protein sequence ID" value="GCD97136.1"/>
    <property type="molecule type" value="Genomic_DNA"/>
</dbReference>
<dbReference type="OrthoDB" id="9780430at2"/>
<dbReference type="AlphaFoldDB" id="A0A401YRC9"/>
<dbReference type="RefSeq" id="WP_126639149.1">
    <property type="nucleotide sequence ID" value="NZ_BIFH01000023.1"/>
</dbReference>
<dbReference type="Pfam" id="PF13714">
    <property type="entry name" value="PEP_mutase"/>
    <property type="match status" value="1"/>
</dbReference>
<evidence type="ECO:0000313" key="1">
    <source>
        <dbReference type="EMBL" id="GCD97136.1"/>
    </source>
</evidence>
<sequence length="276" mass="27917">MTSPRDTALTFRALHTNSAPLALANVWDAAGARLVVEAGARAVATTSAGVAWGLGAADGDLLGRDRALELIARVVAAVEVPVTADIESGFGVDPDGVAETVRGVLAAGAVGINLEDASHGGPTPLRPIADQAERIAAARAAADAADIPLYLNARVDTYLRGTGEPADRLRETLDRATAYLAAGADGIFVPGVIDPPTIAALTASLTAPLNILVGPGAPDVAELGRLGVARVSLGSAVAEAAYAVVRRAARELYDSGTYTGLADAIPYGDLNALLAR</sequence>
<dbReference type="PANTHER" id="PTHR42905:SF16">
    <property type="entry name" value="CARBOXYPHOSPHONOENOLPYRUVATE PHOSPHONOMUTASE-LIKE PROTEIN (AFU_ORTHOLOGUE AFUA_5G07230)"/>
    <property type="match status" value="1"/>
</dbReference>
<accession>A0A401YRC9</accession>
<dbReference type="Gene3D" id="3.20.20.60">
    <property type="entry name" value="Phosphoenolpyruvate-binding domains"/>
    <property type="match status" value="1"/>
</dbReference>
<protein>
    <recommendedName>
        <fullName evidence="3">Phosphonomutase</fullName>
    </recommendedName>
</protein>
<comment type="caution">
    <text evidence="1">The sequence shown here is derived from an EMBL/GenBank/DDBJ whole genome shotgun (WGS) entry which is preliminary data.</text>
</comment>
<dbReference type="InterPro" id="IPR015813">
    <property type="entry name" value="Pyrv/PenolPyrv_kinase-like_dom"/>
</dbReference>
<proteinExistence type="predicted"/>
<dbReference type="CDD" id="cd00377">
    <property type="entry name" value="ICL_PEPM"/>
    <property type="match status" value="1"/>
</dbReference>
<organism evidence="1 2">
    <name type="scientific">Embleya hyalina</name>
    <dbReference type="NCBI Taxonomy" id="516124"/>
    <lineage>
        <taxon>Bacteria</taxon>
        <taxon>Bacillati</taxon>
        <taxon>Actinomycetota</taxon>
        <taxon>Actinomycetes</taxon>
        <taxon>Kitasatosporales</taxon>
        <taxon>Streptomycetaceae</taxon>
        <taxon>Embleya</taxon>
    </lineage>
</organism>
<name>A0A401YRC9_9ACTN</name>
<dbReference type="SUPFAM" id="SSF51621">
    <property type="entry name" value="Phosphoenolpyruvate/pyruvate domain"/>
    <property type="match status" value="1"/>
</dbReference>
<dbReference type="GO" id="GO:0003824">
    <property type="term" value="F:catalytic activity"/>
    <property type="evidence" value="ECO:0007669"/>
    <property type="project" value="InterPro"/>
</dbReference>
<evidence type="ECO:0000313" key="2">
    <source>
        <dbReference type="Proteomes" id="UP000286931"/>
    </source>
</evidence>
<gene>
    <name evidence="1" type="ORF">EHYA_04824</name>
</gene>
<dbReference type="Proteomes" id="UP000286931">
    <property type="component" value="Unassembled WGS sequence"/>
</dbReference>
<reference evidence="1 2" key="1">
    <citation type="submission" date="2018-12" db="EMBL/GenBank/DDBJ databases">
        <title>Draft genome sequence of Embleya hyalina NBRC 13850T.</title>
        <authorList>
            <person name="Komaki H."/>
            <person name="Hosoyama A."/>
            <person name="Kimura A."/>
            <person name="Ichikawa N."/>
            <person name="Tamura T."/>
        </authorList>
    </citation>
    <scope>NUCLEOTIDE SEQUENCE [LARGE SCALE GENOMIC DNA]</scope>
    <source>
        <strain evidence="1 2">NBRC 13850</strain>
    </source>
</reference>
<evidence type="ECO:0008006" key="3">
    <source>
        <dbReference type="Google" id="ProtNLM"/>
    </source>
</evidence>
<keyword evidence="2" id="KW-1185">Reference proteome</keyword>
<dbReference type="InterPro" id="IPR040442">
    <property type="entry name" value="Pyrv_kinase-like_dom_sf"/>
</dbReference>
<dbReference type="PANTHER" id="PTHR42905">
    <property type="entry name" value="PHOSPHOENOLPYRUVATE CARBOXYLASE"/>
    <property type="match status" value="1"/>
</dbReference>
<dbReference type="InterPro" id="IPR039556">
    <property type="entry name" value="ICL/PEPM"/>
</dbReference>